<organism evidence="1 2">
    <name type="scientific">Punica granatum</name>
    <name type="common">Pomegranate</name>
    <dbReference type="NCBI Taxonomy" id="22663"/>
    <lineage>
        <taxon>Eukaryota</taxon>
        <taxon>Viridiplantae</taxon>
        <taxon>Streptophyta</taxon>
        <taxon>Embryophyta</taxon>
        <taxon>Tracheophyta</taxon>
        <taxon>Spermatophyta</taxon>
        <taxon>Magnoliopsida</taxon>
        <taxon>eudicotyledons</taxon>
        <taxon>Gunneridae</taxon>
        <taxon>Pentapetalae</taxon>
        <taxon>rosids</taxon>
        <taxon>malvids</taxon>
        <taxon>Myrtales</taxon>
        <taxon>Lythraceae</taxon>
        <taxon>Punica</taxon>
    </lineage>
</organism>
<dbReference type="Proteomes" id="UP000233551">
    <property type="component" value="Unassembled WGS sequence"/>
</dbReference>
<comment type="caution">
    <text evidence="1">The sequence shown here is derived from an EMBL/GenBank/DDBJ whole genome shotgun (WGS) entry which is preliminary data.</text>
</comment>
<protein>
    <submittedName>
        <fullName evidence="1">Uncharacterized protein</fullName>
    </submittedName>
</protein>
<name>A0A2I0IRH3_PUNGR</name>
<proteinExistence type="predicted"/>
<gene>
    <name evidence="1" type="ORF">CRG98_032939</name>
</gene>
<dbReference type="EMBL" id="PGOL01002599">
    <property type="protein sequence ID" value="PKI46597.1"/>
    <property type="molecule type" value="Genomic_DNA"/>
</dbReference>
<reference evidence="1 2" key="1">
    <citation type="submission" date="2017-11" db="EMBL/GenBank/DDBJ databases">
        <title>De-novo sequencing of pomegranate (Punica granatum L.) genome.</title>
        <authorList>
            <person name="Akparov Z."/>
            <person name="Amiraslanov A."/>
            <person name="Hajiyeva S."/>
            <person name="Abbasov M."/>
            <person name="Kaur K."/>
            <person name="Hamwieh A."/>
            <person name="Solovyev V."/>
            <person name="Salamov A."/>
            <person name="Braich B."/>
            <person name="Kosarev P."/>
            <person name="Mahmoud A."/>
            <person name="Hajiyev E."/>
            <person name="Babayeva S."/>
            <person name="Izzatullayeva V."/>
            <person name="Mammadov A."/>
            <person name="Mammadov A."/>
            <person name="Sharifova S."/>
            <person name="Ojaghi J."/>
            <person name="Eynullazada K."/>
            <person name="Bayramov B."/>
            <person name="Abdulazimova A."/>
            <person name="Shahmuradov I."/>
        </authorList>
    </citation>
    <scope>NUCLEOTIDE SEQUENCE [LARGE SCALE GENOMIC DNA]</scope>
    <source>
        <strain evidence="2">cv. AG2017</strain>
        <tissue evidence="1">Leaf</tissue>
    </source>
</reference>
<dbReference type="AlphaFoldDB" id="A0A2I0IRH3"/>
<evidence type="ECO:0000313" key="1">
    <source>
        <dbReference type="EMBL" id="PKI46597.1"/>
    </source>
</evidence>
<sequence>MTLCIIDDLNWAVVGQIWANTAHNYPSLSLKIKKRGVKSERWGLHLRPPSQQRMLPATSTVVGDILYCCKGGRPLLLWWGLTMEPSPLRFCRPLAL</sequence>
<accession>A0A2I0IRH3</accession>
<keyword evidence="2" id="KW-1185">Reference proteome</keyword>
<evidence type="ECO:0000313" key="2">
    <source>
        <dbReference type="Proteomes" id="UP000233551"/>
    </source>
</evidence>